<dbReference type="GO" id="GO:0008168">
    <property type="term" value="F:methyltransferase activity"/>
    <property type="evidence" value="ECO:0007669"/>
    <property type="project" value="UniProtKB-KW"/>
</dbReference>
<dbReference type="Pfam" id="PF06080">
    <property type="entry name" value="DUF938"/>
    <property type="match status" value="1"/>
</dbReference>
<reference evidence="1 2" key="1">
    <citation type="submission" date="2022-12" db="EMBL/GenBank/DDBJ databases">
        <title>Dasania phycosphaerae sp. nov., isolated from particulate material of the south coast of Korea.</title>
        <authorList>
            <person name="Jiang Y."/>
        </authorList>
    </citation>
    <scope>NUCLEOTIDE SEQUENCE [LARGE SCALE GENOMIC DNA]</scope>
    <source>
        <strain evidence="1 2">GY-19</strain>
    </source>
</reference>
<proteinExistence type="predicted"/>
<evidence type="ECO:0000313" key="2">
    <source>
        <dbReference type="Proteomes" id="UP001069090"/>
    </source>
</evidence>
<dbReference type="EMBL" id="JAPTGG010000003">
    <property type="protein sequence ID" value="MCZ0864462.1"/>
    <property type="molecule type" value="Genomic_DNA"/>
</dbReference>
<dbReference type="Gene3D" id="3.40.50.150">
    <property type="entry name" value="Vaccinia Virus protein VP39"/>
    <property type="match status" value="1"/>
</dbReference>
<dbReference type="CDD" id="cd02440">
    <property type="entry name" value="AdoMet_MTases"/>
    <property type="match status" value="1"/>
</dbReference>
<name>A0A9J6RIF5_9GAMM</name>
<dbReference type="GO" id="GO:0032259">
    <property type="term" value="P:methylation"/>
    <property type="evidence" value="ECO:0007669"/>
    <property type="project" value="UniProtKB-KW"/>
</dbReference>
<keyword evidence="1" id="KW-0808">Transferase</keyword>
<dbReference type="AlphaFoldDB" id="A0A9J6RIF5"/>
<protein>
    <submittedName>
        <fullName evidence="1">Class I SAM-dependent methyltransferase</fullName>
    </submittedName>
</protein>
<keyword evidence="2" id="KW-1185">Reference proteome</keyword>
<dbReference type="PANTHER" id="PTHR20974:SF0">
    <property type="entry name" value="UPF0585 PROTEIN CG18661"/>
    <property type="match status" value="1"/>
</dbReference>
<dbReference type="InterPro" id="IPR010342">
    <property type="entry name" value="DUF938"/>
</dbReference>
<comment type="caution">
    <text evidence="1">The sequence shown here is derived from an EMBL/GenBank/DDBJ whole genome shotgun (WGS) entry which is preliminary data.</text>
</comment>
<dbReference type="PANTHER" id="PTHR20974">
    <property type="entry name" value="UPF0585 PROTEIN CG18661"/>
    <property type="match status" value="1"/>
</dbReference>
<evidence type="ECO:0000313" key="1">
    <source>
        <dbReference type="EMBL" id="MCZ0864462.1"/>
    </source>
</evidence>
<sequence>MTLAFSQSCENNKDPILAVLKPLFANTKRVLEIGSGTGQHAVYFAAAMPQLQWQPSDRSDYDEDLEQRCAQSQLSNLLTPIHFDVAQHWLLDPVDAIFTANTLHIMSWDEVQRFFAGVAELLENNGLVCVYGPFNYHGDYTSASNAQFDQWLQSRDPLSGIRDFEKVDALAQQAGLQLLADHEMPANNRCLVWKKA</sequence>
<accession>A0A9J6RIF5</accession>
<dbReference type="SUPFAM" id="SSF53335">
    <property type="entry name" value="S-adenosyl-L-methionine-dependent methyltransferases"/>
    <property type="match status" value="1"/>
</dbReference>
<organism evidence="1 2">
    <name type="scientific">Dasania phycosphaerae</name>
    <dbReference type="NCBI Taxonomy" id="2950436"/>
    <lineage>
        <taxon>Bacteria</taxon>
        <taxon>Pseudomonadati</taxon>
        <taxon>Pseudomonadota</taxon>
        <taxon>Gammaproteobacteria</taxon>
        <taxon>Cellvibrionales</taxon>
        <taxon>Spongiibacteraceae</taxon>
        <taxon>Dasania</taxon>
    </lineage>
</organism>
<dbReference type="InterPro" id="IPR029063">
    <property type="entry name" value="SAM-dependent_MTases_sf"/>
</dbReference>
<gene>
    <name evidence="1" type="ORF">O0V09_04585</name>
</gene>
<dbReference type="RefSeq" id="WP_258330617.1">
    <property type="nucleotide sequence ID" value="NZ_JAPTGG010000003.1"/>
</dbReference>
<dbReference type="Proteomes" id="UP001069090">
    <property type="component" value="Unassembled WGS sequence"/>
</dbReference>
<keyword evidence="1" id="KW-0489">Methyltransferase</keyword>